<dbReference type="Pfam" id="PF00496">
    <property type="entry name" value="SBP_bac_5"/>
    <property type="match status" value="1"/>
</dbReference>
<reference evidence="6" key="1">
    <citation type="submission" date="2016-10" db="EMBL/GenBank/DDBJ databases">
        <title>Sequence of Gallionella enrichment culture.</title>
        <authorList>
            <person name="Poehlein A."/>
            <person name="Muehling M."/>
            <person name="Daniel R."/>
        </authorList>
    </citation>
    <scope>NUCLEOTIDE SEQUENCE</scope>
</reference>
<evidence type="ECO:0000313" key="6">
    <source>
        <dbReference type="EMBL" id="OIR18672.1"/>
    </source>
</evidence>
<dbReference type="InterPro" id="IPR030678">
    <property type="entry name" value="Peptide/Ni-bd"/>
</dbReference>
<dbReference type="FunFam" id="3.90.76.10:FF:000001">
    <property type="entry name" value="Oligopeptide ABC transporter substrate-binding protein"/>
    <property type="match status" value="1"/>
</dbReference>
<protein>
    <submittedName>
        <fullName evidence="6">Periplasmic oligopeptide-binding protein</fullName>
    </submittedName>
</protein>
<dbReference type="Gene3D" id="3.40.190.10">
    <property type="entry name" value="Periplasmic binding protein-like II"/>
    <property type="match status" value="1"/>
</dbReference>
<dbReference type="InterPro" id="IPR039424">
    <property type="entry name" value="SBP_5"/>
</dbReference>
<sequence length="543" mass="60503">MRRVFPTLAGVPALLAALAVVLSLAGCGHRETLVERGDRLGILHRGIGQELSDLDPALATQDSDYSVLSALFEGLVSEDPVDLHPVPGVAQGWDVSPDRTVYTFHLRATARWSDGTPVTADDFVQSIRRVLSPAMAAPNASQMYVIRGAEDFNRGKSTDFSTVGVQAVDAHTLRITLAHPTPYFLSMLNQSVWFPVNIASIARTGAVFARGNPWARPGRLVGDGPFNLKEWSLDHRIVVVKSPTYWDAKSVRLNGIDFYPYGVETEERVFRAGQLHVTDALPPDKVDWYRKHDRSELRIDPLLGTYFYRINTRIAVFADPRVRQALSLAVDRKTICARILRGGQKPAHSFTPPGTAGYEPPEGPRFDPAEARRLLAAAGYPGGKGFPGIEILYNSSEAHRQIAEAIQAMWRRELGISASLTNMELTSVLDARRTGSFQILRSSWTGDYDDPQDFLEIWESASGNNFTGWHDPAYDALVDRAAATQDNRARFALLRQAEARLLKAAPIIPIYFYTHVYLVDPSVQGWYPNLLDHHPYKYVWLKR</sequence>
<keyword evidence="3" id="KW-0813">Transport</keyword>
<dbReference type="PANTHER" id="PTHR30290:SF10">
    <property type="entry name" value="PERIPLASMIC OLIGOPEPTIDE-BINDING PROTEIN-RELATED"/>
    <property type="match status" value="1"/>
</dbReference>
<dbReference type="InterPro" id="IPR000914">
    <property type="entry name" value="SBP_5_dom"/>
</dbReference>
<dbReference type="FunFam" id="3.10.105.10:FF:000001">
    <property type="entry name" value="Oligopeptide ABC transporter, oligopeptide-binding protein"/>
    <property type="match status" value="1"/>
</dbReference>
<dbReference type="AlphaFoldDB" id="A0A1J5TQZ1"/>
<dbReference type="GO" id="GO:0015833">
    <property type="term" value="P:peptide transport"/>
    <property type="evidence" value="ECO:0007669"/>
    <property type="project" value="TreeGrafter"/>
</dbReference>
<accession>A0A1J5TQZ1</accession>
<dbReference type="Gene3D" id="3.90.76.10">
    <property type="entry name" value="Dipeptide-binding Protein, Domain 1"/>
    <property type="match status" value="1"/>
</dbReference>
<comment type="similarity">
    <text evidence="2">Belongs to the bacterial solute-binding protein 5 family.</text>
</comment>
<dbReference type="PROSITE" id="PS51257">
    <property type="entry name" value="PROKAR_LIPOPROTEIN"/>
    <property type="match status" value="1"/>
</dbReference>
<dbReference type="CDD" id="cd08504">
    <property type="entry name" value="PBP2_OppA"/>
    <property type="match status" value="1"/>
</dbReference>
<dbReference type="GO" id="GO:1904680">
    <property type="term" value="F:peptide transmembrane transporter activity"/>
    <property type="evidence" value="ECO:0007669"/>
    <property type="project" value="TreeGrafter"/>
</dbReference>
<evidence type="ECO:0000256" key="1">
    <source>
        <dbReference type="ARBA" id="ARBA00004196"/>
    </source>
</evidence>
<comment type="subcellular location">
    <subcellularLocation>
        <location evidence="1">Cell envelope</location>
    </subcellularLocation>
</comment>
<feature type="domain" description="Solute-binding protein family 5" evidence="5">
    <location>
        <begin position="85"/>
        <end position="465"/>
    </location>
</feature>
<evidence type="ECO:0000259" key="5">
    <source>
        <dbReference type="Pfam" id="PF00496"/>
    </source>
</evidence>
<evidence type="ECO:0000256" key="3">
    <source>
        <dbReference type="ARBA" id="ARBA00022448"/>
    </source>
</evidence>
<dbReference type="GO" id="GO:0030313">
    <property type="term" value="C:cell envelope"/>
    <property type="evidence" value="ECO:0007669"/>
    <property type="project" value="UniProtKB-SubCell"/>
</dbReference>
<dbReference type="PANTHER" id="PTHR30290">
    <property type="entry name" value="PERIPLASMIC BINDING COMPONENT OF ABC TRANSPORTER"/>
    <property type="match status" value="1"/>
</dbReference>
<name>A0A1J5TQZ1_9ZZZZ</name>
<dbReference type="Gene3D" id="3.10.105.10">
    <property type="entry name" value="Dipeptide-binding Protein, Domain 3"/>
    <property type="match status" value="1"/>
</dbReference>
<keyword evidence="4" id="KW-0732">Signal</keyword>
<evidence type="ECO:0000256" key="4">
    <source>
        <dbReference type="ARBA" id="ARBA00022729"/>
    </source>
</evidence>
<dbReference type="PIRSF" id="PIRSF002741">
    <property type="entry name" value="MppA"/>
    <property type="match status" value="1"/>
</dbReference>
<gene>
    <name evidence="6" type="primary">oppA_1</name>
    <name evidence="6" type="ORF">GALL_10110</name>
</gene>
<dbReference type="EMBL" id="MLJW01000002">
    <property type="protein sequence ID" value="OIR18672.1"/>
    <property type="molecule type" value="Genomic_DNA"/>
</dbReference>
<proteinExistence type="inferred from homology"/>
<dbReference type="GO" id="GO:0043190">
    <property type="term" value="C:ATP-binding cassette (ABC) transporter complex"/>
    <property type="evidence" value="ECO:0007669"/>
    <property type="project" value="InterPro"/>
</dbReference>
<dbReference type="GO" id="GO:0042597">
    <property type="term" value="C:periplasmic space"/>
    <property type="evidence" value="ECO:0007669"/>
    <property type="project" value="UniProtKB-ARBA"/>
</dbReference>
<evidence type="ECO:0000256" key="2">
    <source>
        <dbReference type="ARBA" id="ARBA00005695"/>
    </source>
</evidence>
<organism evidence="6">
    <name type="scientific">mine drainage metagenome</name>
    <dbReference type="NCBI Taxonomy" id="410659"/>
    <lineage>
        <taxon>unclassified sequences</taxon>
        <taxon>metagenomes</taxon>
        <taxon>ecological metagenomes</taxon>
    </lineage>
</organism>
<comment type="caution">
    <text evidence="6">The sequence shown here is derived from an EMBL/GenBank/DDBJ whole genome shotgun (WGS) entry which is preliminary data.</text>
</comment>
<dbReference type="SUPFAM" id="SSF53850">
    <property type="entry name" value="Periplasmic binding protein-like II"/>
    <property type="match status" value="1"/>
</dbReference>